<evidence type="ECO:0000256" key="1">
    <source>
        <dbReference type="SAM" id="Phobius"/>
    </source>
</evidence>
<keyword evidence="1" id="KW-1133">Transmembrane helix</keyword>
<feature type="transmembrane region" description="Helical" evidence="1">
    <location>
        <begin position="55"/>
        <end position="76"/>
    </location>
</feature>
<sequence length="125" mass="14363">MQETLPDNQGPLHTGILVIAVVQLLPGYMLHLGFEWQCWGCFSHAEQGQKLYLNLFFKINILLRPTYFIFLVSAMLKLHSSTFHDTEITTSKGERCGHTKKPNIPPKYTLGQQYLMQKKIVSLLQ</sequence>
<accession>A0A2D4HIL8</accession>
<reference evidence="2" key="1">
    <citation type="submission" date="2017-07" db="EMBL/GenBank/DDBJ databases">
        <authorList>
            <person name="Mikheyev A."/>
            <person name="Grau M."/>
        </authorList>
    </citation>
    <scope>NUCLEOTIDE SEQUENCE</scope>
    <source>
        <tissue evidence="2">Venom_gland</tissue>
    </source>
</reference>
<reference evidence="2" key="2">
    <citation type="submission" date="2017-11" db="EMBL/GenBank/DDBJ databases">
        <title>Coralsnake Venomics: Analyses of Venom Gland Transcriptomes and Proteomes of Six Brazilian Taxa.</title>
        <authorList>
            <person name="Aird S.D."/>
            <person name="Jorge da Silva N."/>
            <person name="Qiu L."/>
            <person name="Villar-Briones A."/>
            <person name="Aparecida-Saddi V."/>
            <person name="Campos-Telles M.P."/>
            <person name="Grau M."/>
            <person name="Mikheyev A.S."/>
        </authorList>
    </citation>
    <scope>NUCLEOTIDE SEQUENCE</scope>
    <source>
        <tissue evidence="2">Venom_gland</tissue>
    </source>
</reference>
<name>A0A2D4HIL8_MICLE</name>
<keyword evidence="1" id="KW-0812">Transmembrane</keyword>
<feature type="transmembrane region" description="Helical" evidence="1">
    <location>
        <begin position="12"/>
        <end position="34"/>
    </location>
</feature>
<dbReference type="EMBL" id="IACK01040439">
    <property type="protein sequence ID" value="LAA71809.1"/>
    <property type="molecule type" value="Transcribed_RNA"/>
</dbReference>
<organism evidence="2">
    <name type="scientific">Micrurus lemniscatus lemniscatus</name>
    <dbReference type="NCBI Taxonomy" id="129467"/>
    <lineage>
        <taxon>Eukaryota</taxon>
        <taxon>Metazoa</taxon>
        <taxon>Chordata</taxon>
        <taxon>Craniata</taxon>
        <taxon>Vertebrata</taxon>
        <taxon>Euteleostomi</taxon>
        <taxon>Lepidosauria</taxon>
        <taxon>Squamata</taxon>
        <taxon>Bifurcata</taxon>
        <taxon>Unidentata</taxon>
        <taxon>Episquamata</taxon>
        <taxon>Toxicofera</taxon>
        <taxon>Serpentes</taxon>
        <taxon>Colubroidea</taxon>
        <taxon>Elapidae</taxon>
        <taxon>Elapinae</taxon>
        <taxon>Micrurus</taxon>
    </lineage>
</organism>
<evidence type="ECO:0000313" key="2">
    <source>
        <dbReference type="EMBL" id="LAA71809.1"/>
    </source>
</evidence>
<proteinExistence type="predicted"/>
<keyword evidence="1" id="KW-0472">Membrane</keyword>
<protein>
    <submittedName>
        <fullName evidence="2">Uncharacterized protein</fullName>
    </submittedName>
</protein>
<dbReference type="AlphaFoldDB" id="A0A2D4HIL8"/>